<feature type="region of interest" description="Disordered" evidence="1">
    <location>
        <begin position="133"/>
        <end position="176"/>
    </location>
</feature>
<evidence type="ECO:0000313" key="2">
    <source>
        <dbReference type="EMBL" id="KAG0661966.1"/>
    </source>
</evidence>
<name>A0A9P7B634_RHOMI</name>
<proteinExistence type="predicted"/>
<dbReference type="Proteomes" id="UP000777482">
    <property type="component" value="Unassembled WGS sequence"/>
</dbReference>
<protein>
    <submittedName>
        <fullName evidence="2">Uncharacterized protein</fullName>
    </submittedName>
</protein>
<gene>
    <name evidence="2" type="ORF">C6P46_003671</name>
</gene>
<dbReference type="EMBL" id="PUHQ01000030">
    <property type="protein sequence ID" value="KAG0661966.1"/>
    <property type="molecule type" value="Genomic_DNA"/>
</dbReference>
<feature type="compositionally biased region" description="Polar residues" evidence="1">
    <location>
        <begin position="135"/>
        <end position="144"/>
    </location>
</feature>
<comment type="caution">
    <text evidence="2">The sequence shown here is derived from an EMBL/GenBank/DDBJ whole genome shotgun (WGS) entry which is preliminary data.</text>
</comment>
<feature type="region of interest" description="Disordered" evidence="1">
    <location>
        <begin position="289"/>
        <end position="317"/>
    </location>
</feature>
<feature type="region of interest" description="Disordered" evidence="1">
    <location>
        <begin position="20"/>
        <end position="73"/>
    </location>
</feature>
<accession>A0A9P7B634</accession>
<organism evidence="2 3">
    <name type="scientific">Rhodotorula mucilaginosa</name>
    <name type="common">Yeast</name>
    <name type="synonym">Rhodotorula rubra</name>
    <dbReference type="NCBI Taxonomy" id="5537"/>
    <lineage>
        <taxon>Eukaryota</taxon>
        <taxon>Fungi</taxon>
        <taxon>Dikarya</taxon>
        <taxon>Basidiomycota</taxon>
        <taxon>Pucciniomycotina</taxon>
        <taxon>Microbotryomycetes</taxon>
        <taxon>Sporidiobolales</taxon>
        <taxon>Sporidiobolaceae</taxon>
        <taxon>Rhodotorula</taxon>
    </lineage>
</organism>
<dbReference type="AlphaFoldDB" id="A0A9P7B634"/>
<evidence type="ECO:0000313" key="3">
    <source>
        <dbReference type="Proteomes" id="UP000777482"/>
    </source>
</evidence>
<sequence length="477" mass="49958">MAATYAKGLPQAVSAFAHAADRLTPEQQQQHDLAALRSSSFRADASSSSSSPASEFSRFAQQHAGPSSSSVRAHFGAQQAAAWERSQFVGGDSASAIPAQSPFAAPQDGDALVALLTGHDSVVEAVDGDWERQLAQEQQHQRSSPLPADPLASRSDPQLPDTRRRVNPGDMSPTSESLLLSVSNLSLAEKTYLRTLLASQDPAAMFQDYFSHGTYTDDVWTPTIANSGPLREVLDRAAEDTGKGKGKERVDDVEGKAKAVRRLEMVLRHLNGQIGSTAAVASLATSETRAGRLGGGGNGEESHLHTSADRSTAAGSRAADSSAHALVSTAATSNSFAAPSSLSSSAFVSFSPQSVAVHSPATLQYYPHQHHPVAASSSSEPLHDVQQQPVTATPHDHHRPATQPRTNSYAASSSSGESNGTDTSYEEYAKEKEARMRSNEGGRFGPDFSSARGLAVYGGGFGGAGGGAVDVTEGRTH</sequence>
<feature type="compositionally biased region" description="Low complexity" evidence="1">
    <location>
        <begin position="407"/>
        <end position="423"/>
    </location>
</feature>
<evidence type="ECO:0000256" key="1">
    <source>
        <dbReference type="SAM" id="MobiDB-lite"/>
    </source>
</evidence>
<keyword evidence="3" id="KW-1185">Reference proteome</keyword>
<dbReference type="OrthoDB" id="2527463at2759"/>
<feature type="compositionally biased region" description="Low complexity" evidence="1">
    <location>
        <begin position="35"/>
        <end position="60"/>
    </location>
</feature>
<feature type="compositionally biased region" description="Polar residues" evidence="1">
    <location>
        <begin position="375"/>
        <end position="391"/>
    </location>
</feature>
<reference evidence="2 3" key="1">
    <citation type="submission" date="2020-11" db="EMBL/GenBank/DDBJ databases">
        <title>Kefir isolates.</title>
        <authorList>
            <person name="Marcisauskas S."/>
            <person name="Kim Y."/>
            <person name="Blasche S."/>
        </authorList>
    </citation>
    <scope>NUCLEOTIDE SEQUENCE [LARGE SCALE GENOMIC DNA]</scope>
    <source>
        <strain evidence="2 3">KR</strain>
    </source>
</reference>
<feature type="region of interest" description="Disordered" evidence="1">
    <location>
        <begin position="371"/>
        <end position="425"/>
    </location>
</feature>